<feature type="non-terminal residue" evidence="1">
    <location>
        <position position="1"/>
    </location>
</feature>
<dbReference type="AlphaFoldDB" id="A0A381R4N5"/>
<gene>
    <name evidence="1" type="ORF">METZ01_LOCUS39028</name>
</gene>
<organism evidence="1">
    <name type="scientific">marine metagenome</name>
    <dbReference type="NCBI Taxonomy" id="408172"/>
    <lineage>
        <taxon>unclassified sequences</taxon>
        <taxon>metagenomes</taxon>
        <taxon>ecological metagenomes</taxon>
    </lineage>
</organism>
<sequence length="164" mass="17970">VRALVITQMQWSRVELEMPSPSGHNPDPLSIATPGLDVGAEQMHREFLADLPHLDEVRSEHARVVSDVSEPIETAKSLAREIQPLDEMLAELGGSLSADKISIPLPSALPQDLVIERLSSDQGEIVRLIAPERFGGILRQFALPEDKAIARAVWSEGELSLEII</sequence>
<evidence type="ECO:0000313" key="1">
    <source>
        <dbReference type="EMBL" id="SUZ86174.1"/>
    </source>
</evidence>
<evidence type="ECO:0008006" key="2">
    <source>
        <dbReference type="Google" id="ProtNLM"/>
    </source>
</evidence>
<reference evidence="1" key="1">
    <citation type="submission" date="2018-05" db="EMBL/GenBank/DDBJ databases">
        <authorList>
            <person name="Lanie J.A."/>
            <person name="Ng W.-L."/>
            <person name="Kazmierczak K.M."/>
            <person name="Andrzejewski T.M."/>
            <person name="Davidsen T.M."/>
            <person name="Wayne K.J."/>
            <person name="Tettelin H."/>
            <person name="Glass J.I."/>
            <person name="Rusch D."/>
            <person name="Podicherti R."/>
            <person name="Tsui H.-C.T."/>
            <person name="Winkler M.E."/>
        </authorList>
    </citation>
    <scope>NUCLEOTIDE SEQUENCE</scope>
</reference>
<name>A0A381R4N5_9ZZZZ</name>
<protein>
    <recommendedName>
        <fullName evidence="2">ArsA HSP20-like domain-containing protein</fullName>
    </recommendedName>
</protein>
<dbReference type="EMBL" id="UINC01001669">
    <property type="protein sequence ID" value="SUZ86174.1"/>
    <property type="molecule type" value="Genomic_DNA"/>
</dbReference>
<proteinExistence type="predicted"/>
<accession>A0A381R4N5</accession>